<evidence type="ECO:0000259" key="1">
    <source>
        <dbReference type="Pfam" id="PF00294"/>
    </source>
</evidence>
<dbReference type="Pfam" id="PF00294">
    <property type="entry name" value="PfkB"/>
    <property type="match status" value="1"/>
</dbReference>
<dbReference type="EMBL" id="JAOB01000026">
    <property type="protein sequence ID" value="EUA65658.1"/>
    <property type="molecule type" value="Genomic_DNA"/>
</dbReference>
<feature type="domain" description="Carbohydrate kinase PfkB" evidence="1">
    <location>
        <begin position="1"/>
        <end position="67"/>
    </location>
</feature>
<dbReference type="PATRIC" id="fig|1299334.3.peg.2343"/>
<keyword evidence="2" id="KW-0418">Kinase</keyword>
<dbReference type="GO" id="GO:0016301">
    <property type="term" value="F:kinase activity"/>
    <property type="evidence" value="ECO:0007669"/>
    <property type="project" value="UniProtKB-KW"/>
</dbReference>
<organism evidence="2">
    <name type="scientific">Mycobacterium xenopi 4042</name>
    <dbReference type="NCBI Taxonomy" id="1299334"/>
    <lineage>
        <taxon>Bacteria</taxon>
        <taxon>Bacillati</taxon>
        <taxon>Actinomycetota</taxon>
        <taxon>Actinomycetes</taxon>
        <taxon>Mycobacteriales</taxon>
        <taxon>Mycobacteriaceae</taxon>
        <taxon>Mycobacterium</taxon>
    </lineage>
</organism>
<proteinExistence type="predicted"/>
<dbReference type="InterPro" id="IPR029056">
    <property type="entry name" value="Ribokinase-like"/>
</dbReference>
<keyword evidence="2" id="KW-0808">Transferase</keyword>
<sequence>MAYAIGVLGGDVALIGAAGADFADYRDWLEAHGVNCDHVLISTTAHTARFVCTTDLEMAQIASFYPGPCRRRARSR</sequence>
<comment type="caution">
    <text evidence="2">The sequence shown here is derived from an EMBL/GenBank/DDBJ whole genome shotgun (WGS) entry which is preliminary data.</text>
</comment>
<dbReference type="SUPFAM" id="SSF53613">
    <property type="entry name" value="Ribokinase-like"/>
    <property type="match status" value="1"/>
</dbReference>
<name>X8DD42_MYCXE</name>
<dbReference type="InterPro" id="IPR011611">
    <property type="entry name" value="PfkB_dom"/>
</dbReference>
<gene>
    <name evidence="2" type="ORF">I553_8183</name>
</gene>
<evidence type="ECO:0000313" key="2">
    <source>
        <dbReference type="EMBL" id="EUA65658.1"/>
    </source>
</evidence>
<accession>X8DD42</accession>
<dbReference type="Gene3D" id="3.40.1190.20">
    <property type="match status" value="1"/>
</dbReference>
<dbReference type="AlphaFoldDB" id="X8DD42"/>
<protein>
    <submittedName>
        <fullName evidence="2">PfkB carbohydrate kinase family protein</fullName>
    </submittedName>
</protein>
<reference evidence="2" key="1">
    <citation type="submission" date="2014-01" db="EMBL/GenBank/DDBJ databases">
        <authorList>
            <person name="Brown-Elliot B."/>
            <person name="Wallace R."/>
            <person name="Lenaerts A."/>
            <person name="Ordway D."/>
            <person name="DeGroote M.A."/>
            <person name="Parker T."/>
            <person name="Sizemore C."/>
            <person name="Tallon L.J."/>
            <person name="Sadzewicz L.K."/>
            <person name="Sengamalay N."/>
            <person name="Fraser C.M."/>
            <person name="Hine E."/>
            <person name="Shefchek K.A."/>
            <person name="Das S.P."/>
            <person name="Tettelin H."/>
        </authorList>
    </citation>
    <scope>NUCLEOTIDE SEQUENCE [LARGE SCALE GENOMIC DNA]</scope>
    <source>
        <strain evidence="2">4042</strain>
    </source>
</reference>